<reference evidence="2" key="1">
    <citation type="journal article" date="2014" name="Int. J. Syst. Evol. Microbiol.">
        <title>Complete genome sequence of Corynebacterium casei LMG S-19264T (=DSM 44701T), isolated from a smear-ripened cheese.</title>
        <authorList>
            <consortium name="US DOE Joint Genome Institute (JGI-PGF)"/>
            <person name="Walter F."/>
            <person name="Albersmeier A."/>
            <person name="Kalinowski J."/>
            <person name="Ruckert C."/>
        </authorList>
    </citation>
    <scope>NUCLEOTIDE SEQUENCE</scope>
    <source>
        <strain evidence="2">CGMCC 1.15290</strain>
    </source>
</reference>
<evidence type="ECO:0000313" key="3">
    <source>
        <dbReference type="Proteomes" id="UP000627292"/>
    </source>
</evidence>
<feature type="chain" id="PRO_5037127273" evidence="1">
    <location>
        <begin position="21"/>
        <end position="844"/>
    </location>
</feature>
<evidence type="ECO:0000256" key="1">
    <source>
        <dbReference type="SAM" id="SignalP"/>
    </source>
</evidence>
<evidence type="ECO:0000313" key="2">
    <source>
        <dbReference type="EMBL" id="GGH76844.1"/>
    </source>
</evidence>
<dbReference type="EMBL" id="BMIB01000004">
    <property type="protein sequence ID" value="GGH76844.1"/>
    <property type="molecule type" value="Genomic_DNA"/>
</dbReference>
<dbReference type="InterPro" id="IPR008969">
    <property type="entry name" value="CarboxyPept-like_regulatory"/>
</dbReference>
<gene>
    <name evidence="2" type="ORF">GCM10011379_42300</name>
</gene>
<protein>
    <submittedName>
        <fullName evidence="2">Membrane protein</fullName>
    </submittedName>
</protein>
<comment type="caution">
    <text evidence="2">The sequence shown here is derived from an EMBL/GenBank/DDBJ whole genome shotgun (WGS) entry which is preliminary data.</text>
</comment>
<name>A0A917J4L4_9BACT</name>
<dbReference type="Pfam" id="PF13715">
    <property type="entry name" value="CarbopepD_reg_2"/>
    <property type="match status" value="1"/>
</dbReference>
<accession>A0A917J4L4</accession>
<organism evidence="2 3">
    <name type="scientific">Filimonas zeae</name>
    <dbReference type="NCBI Taxonomy" id="1737353"/>
    <lineage>
        <taxon>Bacteria</taxon>
        <taxon>Pseudomonadati</taxon>
        <taxon>Bacteroidota</taxon>
        <taxon>Chitinophagia</taxon>
        <taxon>Chitinophagales</taxon>
        <taxon>Chitinophagaceae</taxon>
        <taxon>Filimonas</taxon>
    </lineage>
</organism>
<dbReference type="SUPFAM" id="SSF49464">
    <property type="entry name" value="Carboxypeptidase regulatory domain-like"/>
    <property type="match status" value="1"/>
</dbReference>
<dbReference type="AlphaFoldDB" id="A0A917J4L4"/>
<dbReference type="Pfam" id="PF18939">
    <property type="entry name" value="DUF5686"/>
    <property type="match status" value="1"/>
</dbReference>
<keyword evidence="3" id="KW-1185">Reference proteome</keyword>
<sequence length="844" mass="96457">MMKAFFNLILLSILSFSAHATIVRGIVTDESGHPLAYASLNAKGSGKGTTANSEGRFQLELPAGSYTLICQFVGFTRQEKAITVTNTPLDVTFKMKRQETRMNEVIVRSGGEDPAYAIIRNAIKKRPEYETPLDSFTCEAYIKTLAKTRGLPKRILGQKIDDKDKQEMGVDSAGKGVIYLSESLTKIAFKAPERMKLEVISGRESGGGGYGFNFPTFIDFYSNNVTVITSQFAPRGFVSPIADGALKYYRYKYLGSFWENGMEITQIKVMPRRNYEPLFTGTINISEGDWHIHSLELQLTKESQLQLMDTLQIRQIHAPIAGAANVWRTQNQSVYYTFKLLGIDAVGTFLNVYNKYDIRPVFPKNYFNKVVMAYDTAVNKHPREYWDSIRPVQLEPEELRDYKVKDSIYKQQRDSAGSKTVRDSLRKHQGKITLPKVFYSGFSRSDFHPEHPTWFSWSGPLKMLQYNTVEGIVTNFQATLSKTWKPQKKYLSFTPHVRYGINNRHMNPWASLTYATLSEATEGDVQTAKNYWVLSGGKRVSQFNKAEPISPLLNSIYTLLEHRNYMKIYENYFTSLRFIKRLENDIRIDASVLYENRLPIDNTTDYSFFKKDRQFTPNYPFEQLSQQFTQHQAVVASVELQYRPGQRYIQYPKRKVAIGSKYPVLALAYTKGINSVLGSDVDYDKWRFSVWDDMNFKLLGLLKYRFNMGGFLNANKVAIQDYQHFNGNQLVLASQYLNSFQLAPYYANSTTASFYMQAHAEHHFNGLLTNKIPLFKKLNWNLVAGANAFWVNSNNHYTEIFAGLENIFKVLRVDVVNGYLSGQKGTWGVRVGFGGLLGGSININ</sequence>
<dbReference type="Gene3D" id="2.60.40.1120">
    <property type="entry name" value="Carboxypeptidase-like, regulatory domain"/>
    <property type="match status" value="1"/>
</dbReference>
<dbReference type="InterPro" id="IPR043741">
    <property type="entry name" value="DUF5686"/>
</dbReference>
<proteinExistence type="predicted"/>
<dbReference type="Proteomes" id="UP000627292">
    <property type="component" value="Unassembled WGS sequence"/>
</dbReference>
<dbReference type="RefSeq" id="WP_188956087.1">
    <property type="nucleotide sequence ID" value="NZ_BMIB01000004.1"/>
</dbReference>
<reference evidence="2" key="2">
    <citation type="submission" date="2020-09" db="EMBL/GenBank/DDBJ databases">
        <authorList>
            <person name="Sun Q."/>
            <person name="Zhou Y."/>
        </authorList>
    </citation>
    <scope>NUCLEOTIDE SEQUENCE</scope>
    <source>
        <strain evidence="2">CGMCC 1.15290</strain>
    </source>
</reference>
<feature type="signal peptide" evidence="1">
    <location>
        <begin position="1"/>
        <end position="20"/>
    </location>
</feature>
<keyword evidence="1" id="KW-0732">Signal</keyword>